<reference evidence="2 3" key="2">
    <citation type="journal article" date="2017" name="Front. Plant Sci.">
        <title>Gene Classification and Mining of Molecular Markers Useful in Red Clover (Trifolium pratense) Breeding.</title>
        <authorList>
            <person name="Istvanek J."/>
            <person name="Dluhosova J."/>
            <person name="Dluhos P."/>
            <person name="Patkova L."/>
            <person name="Nedelnik J."/>
            <person name="Repkova J."/>
        </authorList>
    </citation>
    <scope>NUCLEOTIDE SEQUENCE [LARGE SCALE GENOMIC DNA]</scope>
    <source>
        <strain evidence="3">cv. Tatra</strain>
        <tissue evidence="2">Young leaves</tissue>
    </source>
</reference>
<proteinExistence type="inferred from homology"/>
<dbReference type="PANTHER" id="PTHR11937">
    <property type="entry name" value="ACTIN"/>
    <property type="match status" value="1"/>
</dbReference>
<name>A0A2K3NM96_TRIPR</name>
<protein>
    <submittedName>
        <fullName evidence="2">Actin-related protein 8-like</fullName>
    </submittedName>
</protein>
<comment type="similarity">
    <text evidence="1">Belongs to the actin family.</text>
</comment>
<dbReference type="InterPro" id="IPR004000">
    <property type="entry name" value="Actin"/>
</dbReference>
<dbReference type="ExpressionAtlas" id="A0A2K3NM96">
    <property type="expression patterns" value="baseline"/>
</dbReference>
<dbReference type="Pfam" id="PF00022">
    <property type="entry name" value="Actin"/>
    <property type="match status" value="2"/>
</dbReference>
<dbReference type="Gene3D" id="3.90.640.10">
    <property type="entry name" value="Actin, Chain A, domain 4"/>
    <property type="match status" value="1"/>
</dbReference>
<dbReference type="SUPFAM" id="SSF53067">
    <property type="entry name" value="Actin-like ATPase domain"/>
    <property type="match status" value="2"/>
</dbReference>
<dbReference type="STRING" id="57577.A0A2K3NM96"/>
<dbReference type="Proteomes" id="UP000236291">
    <property type="component" value="Unassembled WGS sequence"/>
</dbReference>
<organism evidence="2 3">
    <name type="scientific">Trifolium pratense</name>
    <name type="common">Red clover</name>
    <dbReference type="NCBI Taxonomy" id="57577"/>
    <lineage>
        <taxon>Eukaryota</taxon>
        <taxon>Viridiplantae</taxon>
        <taxon>Streptophyta</taxon>
        <taxon>Embryophyta</taxon>
        <taxon>Tracheophyta</taxon>
        <taxon>Spermatophyta</taxon>
        <taxon>Magnoliopsida</taxon>
        <taxon>eudicotyledons</taxon>
        <taxon>Gunneridae</taxon>
        <taxon>Pentapetalae</taxon>
        <taxon>rosids</taxon>
        <taxon>fabids</taxon>
        <taxon>Fabales</taxon>
        <taxon>Fabaceae</taxon>
        <taxon>Papilionoideae</taxon>
        <taxon>50 kb inversion clade</taxon>
        <taxon>NPAAA clade</taxon>
        <taxon>Hologalegina</taxon>
        <taxon>IRL clade</taxon>
        <taxon>Trifolieae</taxon>
        <taxon>Trifolium</taxon>
    </lineage>
</organism>
<evidence type="ECO:0000313" key="2">
    <source>
        <dbReference type="EMBL" id="PNY04163.1"/>
    </source>
</evidence>
<evidence type="ECO:0000256" key="1">
    <source>
        <dbReference type="RuleBase" id="RU000487"/>
    </source>
</evidence>
<comment type="caution">
    <text evidence="2">The sequence shown here is derived from an EMBL/GenBank/DDBJ whole genome shotgun (WGS) entry which is preliminary data.</text>
</comment>
<accession>A0A2K3NM96</accession>
<gene>
    <name evidence="2" type="ORF">L195_g000578</name>
</gene>
<reference evidence="2 3" key="1">
    <citation type="journal article" date="2014" name="Am. J. Bot.">
        <title>Genome assembly and annotation for red clover (Trifolium pratense; Fabaceae).</title>
        <authorList>
            <person name="Istvanek J."/>
            <person name="Jaros M."/>
            <person name="Krenek A."/>
            <person name="Repkova J."/>
        </authorList>
    </citation>
    <scope>NUCLEOTIDE SEQUENCE [LARGE SCALE GENOMIC DNA]</scope>
    <source>
        <strain evidence="3">cv. Tatra</strain>
        <tissue evidence="2">Young leaves</tissue>
    </source>
</reference>
<dbReference type="SMART" id="SM00268">
    <property type="entry name" value="ACTIN"/>
    <property type="match status" value="1"/>
</dbReference>
<dbReference type="AlphaFoldDB" id="A0A2K3NM96"/>
<dbReference type="InterPro" id="IPR043129">
    <property type="entry name" value="ATPase_NBD"/>
</dbReference>
<evidence type="ECO:0000313" key="3">
    <source>
        <dbReference type="Proteomes" id="UP000236291"/>
    </source>
</evidence>
<dbReference type="EMBL" id="ASHM01000209">
    <property type="protein sequence ID" value="PNY04163.1"/>
    <property type="molecule type" value="Genomic_DNA"/>
</dbReference>
<dbReference type="Gene3D" id="3.30.420.40">
    <property type="match status" value="4"/>
</dbReference>
<sequence>MKVKPSSQPVVVSLPLCHYDDTNSAKASRHQLKEAICSALFDMNVPSVCALNQATLALFAANQTSGIVVNIGFQVTSVVPSAGMVPLPDTGTGTGCGYGTGTRYGYRYGKLCYVAYDYEAELLKDTHASFEAVEGKFTLSKERFQTGEILFQPRLAGMRAMSLHHAIALCMDHCHSAELAGGSDWFKTVVLSGGSACLPGLAERLEKELHSLRPPYMSNGIRVIPPPHGADTAWFGAKLIGSLSTFPAPWCTTKKQFRQNKLNRICVEVWASMMCGDVGMANGQVIATVAPLQQFDATLVWGLEKMGHGS</sequence>